<organism evidence="8 9">
    <name type="scientific">Lentzea albidocapillata</name>
    <dbReference type="NCBI Taxonomy" id="40571"/>
    <lineage>
        <taxon>Bacteria</taxon>
        <taxon>Bacillati</taxon>
        <taxon>Actinomycetota</taxon>
        <taxon>Actinomycetes</taxon>
        <taxon>Pseudonocardiales</taxon>
        <taxon>Pseudonocardiaceae</taxon>
        <taxon>Lentzea</taxon>
    </lineage>
</organism>
<protein>
    <submittedName>
        <fullName evidence="8">Predicted arabinose efflux permease, MFS family</fullName>
    </submittedName>
</protein>
<feature type="transmembrane region" description="Helical" evidence="6">
    <location>
        <begin position="112"/>
        <end position="133"/>
    </location>
</feature>
<dbReference type="PROSITE" id="PS50850">
    <property type="entry name" value="MFS"/>
    <property type="match status" value="1"/>
</dbReference>
<name>A0A1W2F0Z6_9PSEU</name>
<evidence type="ECO:0000313" key="9">
    <source>
        <dbReference type="Proteomes" id="UP000192840"/>
    </source>
</evidence>
<dbReference type="InterPro" id="IPR011701">
    <property type="entry name" value="MFS"/>
</dbReference>
<evidence type="ECO:0000256" key="2">
    <source>
        <dbReference type="ARBA" id="ARBA00022448"/>
    </source>
</evidence>
<feature type="transmembrane region" description="Helical" evidence="6">
    <location>
        <begin position="20"/>
        <end position="47"/>
    </location>
</feature>
<dbReference type="PANTHER" id="PTHR42718">
    <property type="entry name" value="MAJOR FACILITATOR SUPERFAMILY MULTIDRUG TRANSPORTER MFSC"/>
    <property type="match status" value="1"/>
</dbReference>
<keyword evidence="2" id="KW-0813">Transport</keyword>
<feature type="transmembrane region" description="Helical" evidence="6">
    <location>
        <begin position="59"/>
        <end position="79"/>
    </location>
</feature>
<dbReference type="OrthoDB" id="7375466at2"/>
<dbReference type="STRING" id="40571.SAMN05660733_04875"/>
<dbReference type="AlphaFoldDB" id="A0A1W2F0Z6"/>
<dbReference type="Gene3D" id="1.20.1250.20">
    <property type="entry name" value="MFS general substrate transporter like domains"/>
    <property type="match status" value="1"/>
</dbReference>
<evidence type="ECO:0000256" key="1">
    <source>
        <dbReference type="ARBA" id="ARBA00004651"/>
    </source>
</evidence>
<accession>A0A1W2F0Z6</accession>
<feature type="transmembrane region" description="Helical" evidence="6">
    <location>
        <begin position="215"/>
        <end position="234"/>
    </location>
</feature>
<dbReference type="InterPro" id="IPR036259">
    <property type="entry name" value="MFS_trans_sf"/>
</dbReference>
<feature type="transmembrane region" description="Helical" evidence="6">
    <location>
        <begin position="145"/>
        <end position="167"/>
    </location>
</feature>
<feature type="transmembrane region" description="Helical" evidence="6">
    <location>
        <begin position="240"/>
        <end position="261"/>
    </location>
</feature>
<evidence type="ECO:0000259" key="7">
    <source>
        <dbReference type="PROSITE" id="PS50850"/>
    </source>
</evidence>
<dbReference type="EMBL" id="FWYC01000011">
    <property type="protein sequence ID" value="SMD15591.1"/>
    <property type="molecule type" value="Genomic_DNA"/>
</dbReference>
<dbReference type="Proteomes" id="UP000192840">
    <property type="component" value="Unassembled WGS sequence"/>
</dbReference>
<feature type="transmembrane region" description="Helical" evidence="6">
    <location>
        <begin position="86"/>
        <end position="106"/>
    </location>
</feature>
<evidence type="ECO:0000313" key="8">
    <source>
        <dbReference type="EMBL" id="SMD15591.1"/>
    </source>
</evidence>
<feature type="domain" description="Major facilitator superfamily (MFS) profile" evidence="7">
    <location>
        <begin position="24"/>
        <end position="345"/>
    </location>
</feature>
<evidence type="ECO:0000256" key="6">
    <source>
        <dbReference type="SAM" id="Phobius"/>
    </source>
</evidence>
<dbReference type="eggNOG" id="COG0477">
    <property type="taxonomic scope" value="Bacteria"/>
</dbReference>
<evidence type="ECO:0000256" key="3">
    <source>
        <dbReference type="ARBA" id="ARBA00022692"/>
    </source>
</evidence>
<comment type="subcellular location">
    <subcellularLocation>
        <location evidence="1">Cell membrane</location>
        <topology evidence="1">Multi-pass membrane protein</topology>
    </subcellularLocation>
</comment>
<keyword evidence="3 6" id="KW-0812">Transmembrane</keyword>
<feature type="transmembrane region" description="Helical" evidence="6">
    <location>
        <begin position="320"/>
        <end position="340"/>
    </location>
</feature>
<dbReference type="CDD" id="cd17321">
    <property type="entry name" value="MFS_MMR_MDR_like"/>
    <property type="match status" value="1"/>
</dbReference>
<evidence type="ECO:0000256" key="4">
    <source>
        <dbReference type="ARBA" id="ARBA00022989"/>
    </source>
</evidence>
<dbReference type="Pfam" id="PF07690">
    <property type="entry name" value="MFS_1"/>
    <property type="match status" value="1"/>
</dbReference>
<keyword evidence="4 6" id="KW-1133">Transmembrane helix</keyword>
<dbReference type="SUPFAM" id="SSF103473">
    <property type="entry name" value="MFS general substrate transporter"/>
    <property type="match status" value="1"/>
</dbReference>
<dbReference type="GO" id="GO:0022857">
    <property type="term" value="F:transmembrane transporter activity"/>
    <property type="evidence" value="ECO:0007669"/>
    <property type="project" value="InterPro"/>
</dbReference>
<keyword evidence="5 6" id="KW-0472">Membrane</keyword>
<proteinExistence type="predicted"/>
<evidence type="ECO:0000256" key="5">
    <source>
        <dbReference type="ARBA" id="ARBA00023136"/>
    </source>
</evidence>
<reference evidence="9" key="1">
    <citation type="submission" date="2017-04" db="EMBL/GenBank/DDBJ databases">
        <authorList>
            <person name="Varghese N."/>
            <person name="Submissions S."/>
        </authorList>
    </citation>
    <scope>NUCLEOTIDE SEQUENCE [LARGE SCALE GENOMIC DNA]</scope>
    <source>
        <strain evidence="9">DSM 44073</strain>
    </source>
</reference>
<dbReference type="InterPro" id="IPR005829">
    <property type="entry name" value="Sugar_transporter_CS"/>
</dbReference>
<keyword evidence="9" id="KW-1185">Reference proteome</keyword>
<dbReference type="PROSITE" id="PS00216">
    <property type="entry name" value="SUGAR_TRANSPORT_1"/>
    <property type="match status" value="1"/>
</dbReference>
<gene>
    <name evidence="8" type="ORF">SAMN05660733_04875</name>
</gene>
<dbReference type="PANTHER" id="PTHR42718:SF9">
    <property type="entry name" value="MAJOR FACILITATOR SUPERFAMILY MULTIDRUG TRANSPORTER MFSC"/>
    <property type="match status" value="1"/>
</dbReference>
<dbReference type="RefSeq" id="WP_051768579.1">
    <property type="nucleotide sequence ID" value="NZ_FWYC01000011.1"/>
</dbReference>
<sequence>MNWFVTESPRPAWIARRSYAPWLVIATVCFGAFMGQLDASIVTLAFPAMSAHFHADPEWISLSYLITLVALLVPMGRIADRVGRKIVYIYGFALFTGASVACVYAPGFDALIAARVVQAVGAAMLQANSVALVTTAVAPGQRRKALGVQAAAQAAGLAAGPLLGGYLTENFGWQAVFAINVPIGVVAMIAGHYLLPRTKTARDKGKPTWQVVPGLLGVLLTYAALFVPMTLLPFTMKQPLAHIGLTVAALPLGFAIAATLLSRPGIRVGALIAAIALVLPVPQVVQLIVAGIGLGIIAPACTKRVMGALPEGSAGVGSGLVNVARGLGTALGVAVATLLINTFQW</sequence>
<dbReference type="InterPro" id="IPR020846">
    <property type="entry name" value="MFS_dom"/>
</dbReference>
<dbReference type="GO" id="GO:0005886">
    <property type="term" value="C:plasma membrane"/>
    <property type="evidence" value="ECO:0007669"/>
    <property type="project" value="UniProtKB-SubCell"/>
</dbReference>
<feature type="transmembrane region" description="Helical" evidence="6">
    <location>
        <begin position="268"/>
        <end position="300"/>
    </location>
</feature>
<feature type="transmembrane region" description="Helical" evidence="6">
    <location>
        <begin position="173"/>
        <end position="195"/>
    </location>
</feature>
<dbReference type="PRINTS" id="PR01036">
    <property type="entry name" value="TCRTETB"/>
</dbReference>